<name>A0A917FMF2_9GAMM</name>
<protein>
    <submittedName>
        <fullName evidence="1">Uncharacterized protein</fullName>
    </submittedName>
</protein>
<accession>A0A917FMF2</accession>
<dbReference type="Proteomes" id="UP000605253">
    <property type="component" value="Unassembled WGS sequence"/>
</dbReference>
<reference evidence="1" key="1">
    <citation type="journal article" date="2014" name="Int. J. Syst. Evol. Microbiol.">
        <title>Complete genome sequence of Corynebacterium casei LMG S-19264T (=DSM 44701T), isolated from a smear-ripened cheese.</title>
        <authorList>
            <consortium name="US DOE Joint Genome Institute (JGI-PGF)"/>
            <person name="Walter F."/>
            <person name="Albersmeier A."/>
            <person name="Kalinowski J."/>
            <person name="Ruckert C."/>
        </authorList>
    </citation>
    <scope>NUCLEOTIDE SEQUENCE</scope>
    <source>
        <strain evidence="1">CGMCC 1.12181</strain>
    </source>
</reference>
<dbReference type="EMBL" id="BMEO01000003">
    <property type="protein sequence ID" value="GGF89341.1"/>
    <property type="molecule type" value="Genomic_DNA"/>
</dbReference>
<keyword evidence="2" id="KW-1185">Reference proteome</keyword>
<comment type="caution">
    <text evidence="1">The sequence shown here is derived from an EMBL/GenBank/DDBJ whole genome shotgun (WGS) entry which is preliminary data.</text>
</comment>
<sequence length="192" mass="21872">MAFVRLLTCVLVSIIATSGHTKIIGHQDNVDNACELLTEQLAVELVGQPVKPGIKEHIPHLYSQCNYAGTEKGGYKVSFTTKFYPVDLLDYDNLDPMQLDFNVLFINGGKKHHDKKQFPGEATYVFHDQDLTNVFMIPGITGPEYANGEKMRLGVNFQLTHPDMNPEDRRDVLMQQAWNYIKRLFKRAKKSE</sequence>
<evidence type="ECO:0000313" key="2">
    <source>
        <dbReference type="Proteomes" id="UP000605253"/>
    </source>
</evidence>
<gene>
    <name evidence="1" type="ORF">GCM10011365_08190</name>
</gene>
<dbReference type="AlphaFoldDB" id="A0A917FMF2"/>
<reference evidence="1" key="2">
    <citation type="submission" date="2020-09" db="EMBL/GenBank/DDBJ databases">
        <authorList>
            <person name="Sun Q."/>
            <person name="Zhou Y."/>
        </authorList>
    </citation>
    <scope>NUCLEOTIDE SEQUENCE</scope>
    <source>
        <strain evidence="1">CGMCC 1.12181</strain>
    </source>
</reference>
<organism evidence="1 2">
    <name type="scientific">Marinicella pacifica</name>
    <dbReference type="NCBI Taxonomy" id="1171543"/>
    <lineage>
        <taxon>Bacteria</taxon>
        <taxon>Pseudomonadati</taxon>
        <taxon>Pseudomonadota</taxon>
        <taxon>Gammaproteobacteria</taxon>
        <taxon>Lysobacterales</taxon>
        <taxon>Marinicellaceae</taxon>
        <taxon>Marinicella</taxon>
    </lineage>
</organism>
<evidence type="ECO:0000313" key="1">
    <source>
        <dbReference type="EMBL" id="GGF89341.1"/>
    </source>
</evidence>
<proteinExistence type="predicted"/>
<dbReference type="RefSeq" id="WP_188364423.1">
    <property type="nucleotide sequence ID" value="NZ_BAABJF010000004.1"/>
</dbReference>